<dbReference type="InterPro" id="IPR050425">
    <property type="entry name" value="NAD(P)_dehydrat-like"/>
</dbReference>
<organism evidence="4 5">
    <name type="scientific">Penicillium vulpinum</name>
    <dbReference type="NCBI Taxonomy" id="29845"/>
    <lineage>
        <taxon>Eukaryota</taxon>
        <taxon>Fungi</taxon>
        <taxon>Dikarya</taxon>
        <taxon>Ascomycota</taxon>
        <taxon>Pezizomycotina</taxon>
        <taxon>Eurotiomycetes</taxon>
        <taxon>Eurotiomycetidae</taxon>
        <taxon>Eurotiales</taxon>
        <taxon>Aspergillaceae</taxon>
        <taxon>Penicillium</taxon>
    </lineage>
</organism>
<dbReference type="Proteomes" id="UP000191518">
    <property type="component" value="Unassembled WGS sequence"/>
</dbReference>
<dbReference type="Gene3D" id="3.40.50.720">
    <property type="entry name" value="NAD(P)-binding Rossmann-like Domain"/>
    <property type="match status" value="1"/>
</dbReference>
<proteinExistence type="inferred from homology"/>
<accession>A0A1V6S9X7</accession>
<name>A0A1V6S9X7_9EURO</name>
<sequence>MSSPHVLLTGANGFVASHILSILIDRKYNVTATVRSPAKAADIIRAHPDWEGKIEFAIIADFTTPKPFDVLFQNTKVPFDYVIHTASPVSFQVTDIQKDMIEPAELGTLEIMRSAQHHGGSQLKRFVLLSSAVTVLNSFEDMTKEGKPYTEKDWNPVTAEQAIEAKDPVLGYNVSKVRSEAAAWEFMKSNSTSFDLVVINPDIITGPMIHPISGPKSINETNQVAVANFINETYKQVEGVTFPFYHFVDVRDVARSHVDALTNSAASNQRILLIADLFSPQMIANAIRKNFPALQSRVPEGTPSQLLPSGIHPTGWDMAVSLDILAKGTAEGEWKYRDLETSIVDTVQSMIDQNVV</sequence>
<dbReference type="AlphaFoldDB" id="A0A1V6S9X7"/>
<dbReference type="STRING" id="29845.A0A1V6S9X7"/>
<dbReference type="SUPFAM" id="SSF51735">
    <property type="entry name" value="NAD(P)-binding Rossmann-fold domains"/>
    <property type="match status" value="1"/>
</dbReference>
<keyword evidence="1" id="KW-0560">Oxidoreductase</keyword>
<dbReference type="PANTHER" id="PTHR10366">
    <property type="entry name" value="NAD DEPENDENT EPIMERASE/DEHYDRATASE"/>
    <property type="match status" value="1"/>
</dbReference>
<dbReference type="OrthoDB" id="2735536at2759"/>
<dbReference type="InterPro" id="IPR001509">
    <property type="entry name" value="Epimerase_deHydtase"/>
</dbReference>
<keyword evidence="5" id="KW-1185">Reference proteome</keyword>
<evidence type="ECO:0000259" key="3">
    <source>
        <dbReference type="Pfam" id="PF01370"/>
    </source>
</evidence>
<dbReference type="PANTHER" id="PTHR10366:SF814">
    <property type="entry name" value="NAD-DEPENDENT EPIMERASE_DEHYDRATASE DOMAIN-CONTAINING PROTEIN"/>
    <property type="match status" value="1"/>
</dbReference>
<comment type="caution">
    <text evidence="4">The sequence shown here is derived from an EMBL/GenBank/DDBJ whole genome shotgun (WGS) entry which is preliminary data.</text>
</comment>
<dbReference type="InterPro" id="IPR036291">
    <property type="entry name" value="NAD(P)-bd_dom_sf"/>
</dbReference>
<dbReference type="Pfam" id="PF01370">
    <property type="entry name" value="Epimerase"/>
    <property type="match status" value="1"/>
</dbReference>
<protein>
    <recommendedName>
        <fullName evidence="3">NAD-dependent epimerase/dehydratase domain-containing protein</fullName>
    </recommendedName>
</protein>
<reference evidence="5" key="1">
    <citation type="journal article" date="2017" name="Nat. Microbiol.">
        <title>Global analysis of biosynthetic gene clusters reveals vast potential of secondary metabolite production in Penicillium species.</title>
        <authorList>
            <person name="Nielsen J.C."/>
            <person name="Grijseels S."/>
            <person name="Prigent S."/>
            <person name="Ji B."/>
            <person name="Dainat J."/>
            <person name="Nielsen K.F."/>
            <person name="Frisvad J.C."/>
            <person name="Workman M."/>
            <person name="Nielsen J."/>
        </authorList>
    </citation>
    <scope>NUCLEOTIDE SEQUENCE [LARGE SCALE GENOMIC DNA]</scope>
    <source>
        <strain evidence="5">IBT 29486</strain>
    </source>
</reference>
<dbReference type="GO" id="GO:0016616">
    <property type="term" value="F:oxidoreductase activity, acting on the CH-OH group of donors, NAD or NADP as acceptor"/>
    <property type="evidence" value="ECO:0007669"/>
    <property type="project" value="TreeGrafter"/>
</dbReference>
<evidence type="ECO:0000313" key="5">
    <source>
        <dbReference type="Proteomes" id="UP000191518"/>
    </source>
</evidence>
<evidence type="ECO:0000256" key="2">
    <source>
        <dbReference type="ARBA" id="ARBA00023445"/>
    </source>
</evidence>
<evidence type="ECO:0000256" key="1">
    <source>
        <dbReference type="ARBA" id="ARBA00023002"/>
    </source>
</evidence>
<feature type="domain" description="NAD-dependent epimerase/dehydratase" evidence="3">
    <location>
        <begin position="6"/>
        <end position="272"/>
    </location>
</feature>
<evidence type="ECO:0000313" key="4">
    <source>
        <dbReference type="EMBL" id="OQE10827.1"/>
    </source>
</evidence>
<comment type="similarity">
    <text evidence="2">Belongs to the NAD(P)-dependent epimerase/dehydratase family. Dihydroflavonol-4-reductase subfamily.</text>
</comment>
<dbReference type="EMBL" id="MDYP01000003">
    <property type="protein sequence ID" value="OQE10827.1"/>
    <property type="molecule type" value="Genomic_DNA"/>
</dbReference>
<gene>
    <name evidence="4" type="ORF">PENVUL_c003G04566</name>
</gene>